<keyword evidence="2" id="KW-1185">Reference proteome</keyword>
<evidence type="ECO:0000313" key="1">
    <source>
        <dbReference type="EMBL" id="SNT33519.1"/>
    </source>
</evidence>
<sequence length="105" mass="11715">MPTAFNPHIPDSAQRAYAAYRNEFEPLPFSDTTVEIFIECFAKSEGDPHMWLEDQGIGGQSFGAEVLRELARAWVKDPAAVYAVAGTTFWQEMKSCALDQRQAEG</sequence>
<dbReference type="RefSeq" id="WP_089401616.1">
    <property type="nucleotide sequence ID" value="NZ_FZOT01000026.1"/>
</dbReference>
<protein>
    <submittedName>
        <fullName evidence="1">Uncharacterized protein</fullName>
    </submittedName>
</protein>
<dbReference type="AlphaFoldDB" id="A0A239LUY7"/>
<dbReference type="EMBL" id="FZOT01000026">
    <property type="protein sequence ID" value="SNT33519.1"/>
    <property type="molecule type" value="Genomic_DNA"/>
</dbReference>
<reference evidence="1 2" key="1">
    <citation type="submission" date="2017-06" db="EMBL/GenBank/DDBJ databases">
        <authorList>
            <person name="Kim H.J."/>
            <person name="Triplett B.A."/>
        </authorList>
    </citation>
    <scope>NUCLEOTIDE SEQUENCE [LARGE SCALE GENOMIC DNA]</scope>
    <source>
        <strain evidence="1 2">U15</strain>
    </source>
</reference>
<dbReference type="Proteomes" id="UP000198284">
    <property type="component" value="Unassembled WGS sequence"/>
</dbReference>
<accession>A0A239LUY7</accession>
<dbReference type="OrthoDB" id="9913177at2"/>
<proteinExistence type="predicted"/>
<evidence type="ECO:0000313" key="2">
    <source>
        <dbReference type="Proteomes" id="UP000198284"/>
    </source>
</evidence>
<name>A0A239LUY7_9BURK</name>
<organism evidence="1 2">
    <name type="scientific">Noviherbaspirillum humi</name>
    <dbReference type="NCBI Taxonomy" id="1688639"/>
    <lineage>
        <taxon>Bacteria</taxon>
        <taxon>Pseudomonadati</taxon>
        <taxon>Pseudomonadota</taxon>
        <taxon>Betaproteobacteria</taxon>
        <taxon>Burkholderiales</taxon>
        <taxon>Oxalobacteraceae</taxon>
        <taxon>Noviherbaspirillum</taxon>
    </lineage>
</organism>
<gene>
    <name evidence="1" type="ORF">SAMN06265795_12628</name>
</gene>